<name>A0AC54Z6G4_ORYAF</name>
<keyword evidence="1" id="KW-1185">Reference proteome</keyword>
<evidence type="ECO:0000313" key="1">
    <source>
        <dbReference type="Proteomes" id="UP000694850"/>
    </source>
</evidence>
<accession>A0AC54Z6G4</accession>
<proteinExistence type="predicted"/>
<protein>
    <submittedName>
        <fullName evidence="2">Nuclear mitotic apparatus protein 1</fullName>
    </submittedName>
</protein>
<dbReference type="RefSeq" id="XP_042636902.1">
    <property type="nucleotide sequence ID" value="XM_042780968.1"/>
</dbReference>
<sequence>MTLHATRAAALLSWVNSLRMADPVETVLQLQDCSVFLRIIDSIRGTEEGQQIMKQPVSDRLDFVCSFLQKNRKHPSSPECLVSVQKLMEGSELEVSKITMLLLYHFTMSSKSLRDWDQFEYKIQAELAVILKFVLDHEDGLNLNEDLESFLQKAPVPSTCSSTTSEELSPPSHQTKKEIRFLELQNVASSSSGNNFLVGSPASPMGDILHTPQFQVRRLKKQLADERSNRDELELELAENRKLLTEKDAQIALMQQRIDRLALLNEKQAASPPEPRELEELRGKNESLTMRLHETLKQCQDLKTEKSQMDRKINQLSEENGDLSFKLREFASHLQQLQGALNELTEEHGKATREWVEKQARLEKELSTALQDKKYFEEKNEILLGKLSQLEEHSTQLQENPPQEKGEVLGDALQLESLKQEAATLAANYAQLQAKVKELETERGRQEAELLTERGHFEEEKQQLAGLIAGLQSSVSNLSQAKEDLEKASQAQNAQLTAQVASLTSELTTLNATLQQQDQELTGLKQQKEKEQAQLAQSLQQQEQASQGLRHQVEQLSSSLKQKEQQLEEAAKEQKTTRQEHAQQLAAAAKEREACLRERDTAFQQLEALEKEKAAKLEILQQQLQAAKEAQDSAQTLVTQAQREKAEVIQKVEELHARVEAAHREQREAQAQVTELEAQLRAERQKASEREAMAQENDQLQEQLQALEESLKATKGSLEEEKRRAADAREEQQRCVSELEAETRSLAEQRKQELKELEEEKAGRRELETRLQQLGEAHQAEMEALRRELAEAIASQRRGESDYEQLAKEVATWRERYEDSQQEEARYDAMFQEQLVALQEECEKARQELQEAKEKVAGIEAHSELQISRQQNELTQLRANLARALQQVQEKEVRAQKLADDLSTLQEKMAATSKEVARLEALVRKAGEQQETGSRELLKEHPRAGDREAEWLGEQQGSQFCSTQATLQAMEREAERMGGELERLRAALMESQGQQQEERGQQEREVARLTQERGRAQADLALEKAAKAELEMRLQNALNEQRVEFAALQEALAHALREKEERDQELTKLRSQEAAQKREVEELQQTLEELKEQVTKKEKEHPESVGAASGDAGTAGKTEPSGAELEALRAEVSNLEQQCRQHQEKASSLERSLEAERASHVEWDSALETLRGQLEEKAQELGRSQDDLASAQRELATYRAKAQDHSKAEDEWKAQVARGQQEAERKNSLISSLEEEVSILNRQVLEKEGESKELKRLVIAESEKSQKLEERLRLLQAETASSSARAAERSSALREEVQTLREEAEKQRVASEHLRQELASQAERAEELGQELKAWQEKFFQKEQALSALQLEQTSTQALVTELLPVKHLCQQLQAEQAAAEKRHREELEQSKQAAGGLRAELVRAQRELGELAPLRQRVAEQERAAQQLRAEKASYAEQLSMLKKAHGLLAEENRGLGERANLGRQFLEVELDQAREKYVQELAAVRADAETRLAEVRQEAQNTARELEVMAAKYEGAKVKVLEERQRFQEERQKLTAQAEQLELSQREQTKQVEELSKKLADHDQASKVQQQKLKAQGGESQQEAQRLQAQLSELQAQVSQKEQAAEHYRLQMEKAKTHYDAKKQQNQELQEQLRGLEQLQRENKELRAEAERLGRELQQAGLKTKEAEQTCRHLTAQVHSLEAQVAHADQQLRDLGKFQVATDALKSREPQAKSQLDLSIDSLDLSCEEGTPLSIASKLPRTQPDGTSVPGEPASPISQRLPPKVESLESLYFTPISTRSQAPLESSLDSLGDVFLDSGRKTRSARRRTTQIINITMTKKLDVEEPDSANSSFHSTQSAPAPQASLRNTSSTQSLPCLSSASEGNSALLSLPGYRPTTRSSARHSQARVSGGAPSGRNSFYMGTCQDEPEQLDDWNRIAELQRRNRVCPPHLKTCYPIESRPSLSLATITDEEMKTGDPQETLRRASMQPTQMAEGTGITTRQQRKRVSSESHQGPGTPESKKATSCFPRPMTPRDRHEGRKQSTTKAQEKAAPAVVKQADRRQSMAFSILNTPKKLGNSLLRRGASKKAPPKTSPNTRSGTRRSPRIATTTASAASAAAAATPRAKGKAKH</sequence>
<evidence type="ECO:0000313" key="2">
    <source>
        <dbReference type="RefSeq" id="XP_042636902.1"/>
    </source>
</evidence>
<organism evidence="1 2">
    <name type="scientific">Orycteropus afer afer</name>
    <dbReference type="NCBI Taxonomy" id="1230840"/>
    <lineage>
        <taxon>Eukaryota</taxon>
        <taxon>Metazoa</taxon>
        <taxon>Chordata</taxon>
        <taxon>Craniata</taxon>
        <taxon>Vertebrata</taxon>
        <taxon>Euteleostomi</taxon>
        <taxon>Mammalia</taxon>
        <taxon>Eutheria</taxon>
        <taxon>Afrotheria</taxon>
        <taxon>Tubulidentata</taxon>
        <taxon>Orycteropodidae</taxon>
        <taxon>Orycteropus</taxon>
    </lineage>
</organism>
<gene>
    <name evidence="2" type="primary">NUMA1</name>
</gene>
<dbReference type="Proteomes" id="UP000694850">
    <property type="component" value="Unplaced"/>
</dbReference>
<reference evidence="2" key="1">
    <citation type="submission" date="2025-08" db="UniProtKB">
        <authorList>
            <consortium name="RefSeq"/>
        </authorList>
    </citation>
    <scope>IDENTIFICATION</scope>
</reference>